<dbReference type="SUPFAM" id="SSF54427">
    <property type="entry name" value="NTF2-like"/>
    <property type="match status" value="1"/>
</dbReference>
<dbReference type="InterPro" id="IPR032710">
    <property type="entry name" value="NTF2-like_dom_sf"/>
</dbReference>
<dbReference type="AlphaFoldDB" id="A0A942TAD8"/>
<protein>
    <recommendedName>
        <fullName evidence="1">SnoaL-like domain-containing protein</fullName>
    </recommendedName>
</protein>
<reference evidence="2 3" key="1">
    <citation type="submission" date="2021-05" db="EMBL/GenBank/DDBJ databases">
        <title>Novel Bacillus species.</title>
        <authorList>
            <person name="Liu G."/>
        </authorList>
    </citation>
    <scope>NUCLEOTIDE SEQUENCE [LARGE SCALE GENOMIC DNA]</scope>
    <source>
        <strain evidence="3">FJAT-49780</strain>
    </source>
</reference>
<name>A0A942TAD8_9BACI</name>
<dbReference type="RefSeq" id="WP_213123366.1">
    <property type="nucleotide sequence ID" value="NZ_JAGYPG010000001.1"/>
</dbReference>
<comment type="caution">
    <text evidence="2">The sequence shown here is derived from an EMBL/GenBank/DDBJ whole genome shotgun (WGS) entry which is preliminary data.</text>
</comment>
<feature type="domain" description="SnoaL-like" evidence="1">
    <location>
        <begin position="15"/>
        <end position="109"/>
    </location>
</feature>
<dbReference type="Proteomes" id="UP000681414">
    <property type="component" value="Unassembled WGS sequence"/>
</dbReference>
<gene>
    <name evidence="2" type="ORF">KHA97_03545</name>
</gene>
<dbReference type="InterPro" id="IPR037401">
    <property type="entry name" value="SnoaL-like"/>
</dbReference>
<keyword evidence="3" id="KW-1185">Reference proteome</keyword>
<sequence length="121" mass="13765">MTKSSESHVLKQKQIAEAFSNGNFDLTFPFLAKTIEWNIIGDKTLVGRESVIENWKQTSNYFKTVTTKFTTFNVIAENNCVAVNGTGEFIRNGEQLSYVSACDVYIFNDNNELQRIDSYCI</sequence>
<evidence type="ECO:0000313" key="2">
    <source>
        <dbReference type="EMBL" id="MBS4194153.1"/>
    </source>
</evidence>
<proteinExistence type="predicted"/>
<dbReference type="EMBL" id="JAGYPG010000001">
    <property type="protein sequence ID" value="MBS4194153.1"/>
    <property type="molecule type" value="Genomic_DNA"/>
</dbReference>
<organism evidence="2 3">
    <name type="scientific">Lederbergia citri</name>
    <dbReference type="NCBI Taxonomy" id="2833580"/>
    <lineage>
        <taxon>Bacteria</taxon>
        <taxon>Bacillati</taxon>
        <taxon>Bacillota</taxon>
        <taxon>Bacilli</taxon>
        <taxon>Bacillales</taxon>
        <taxon>Bacillaceae</taxon>
        <taxon>Lederbergia</taxon>
    </lineage>
</organism>
<evidence type="ECO:0000313" key="3">
    <source>
        <dbReference type="Proteomes" id="UP000681414"/>
    </source>
</evidence>
<accession>A0A942TAD8</accession>
<dbReference type="Gene3D" id="3.10.450.50">
    <property type="match status" value="1"/>
</dbReference>
<dbReference type="Pfam" id="PF12680">
    <property type="entry name" value="SnoaL_2"/>
    <property type="match status" value="1"/>
</dbReference>
<evidence type="ECO:0000259" key="1">
    <source>
        <dbReference type="Pfam" id="PF12680"/>
    </source>
</evidence>